<keyword evidence="3" id="KW-1185">Reference proteome</keyword>
<accession>A0A9P4HNG6</accession>
<gene>
    <name evidence="2" type="ORF">EK21DRAFT_106046</name>
</gene>
<name>A0A9P4HNG6_9PLEO</name>
<organism evidence="2 3">
    <name type="scientific">Setomelanomma holmii</name>
    <dbReference type="NCBI Taxonomy" id="210430"/>
    <lineage>
        <taxon>Eukaryota</taxon>
        <taxon>Fungi</taxon>
        <taxon>Dikarya</taxon>
        <taxon>Ascomycota</taxon>
        <taxon>Pezizomycotina</taxon>
        <taxon>Dothideomycetes</taxon>
        <taxon>Pleosporomycetidae</taxon>
        <taxon>Pleosporales</taxon>
        <taxon>Pleosporineae</taxon>
        <taxon>Phaeosphaeriaceae</taxon>
        <taxon>Setomelanomma</taxon>
    </lineage>
</organism>
<proteinExistence type="predicted"/>
<feature type="compositionally biased region" description="Pro residues" evidence="1">
    <location>
        <begin position="26"/>
        <end position="39"/>
    </location>
</feature>
<dbReference type="Proteomes" id="UP000799777">
    <property type="component" value="Unassembled WGS sequence"/>
</dbReference>
<feature type="region of interest" description="Disordered" evidence="1">
    <location>
        <begin position="1"/>
        <end position="64"/>
    </location>
</feature>
<dbReference type="OrthoDB" id="3766588at2759"/>
<protein>
    <submittedName>
        <fullName evidence="2">Uncharacterized protein</fullName>
    </submittedName>
</protein>
<feature type="compositionally biased region" description="Basic and acidic residues" evidence="1">
    <location>
        <begin position="54"/>
        <end position="64"/>
    </location>
</feature>
<dbReference type="AlphaFoldDB" id="A0A9P4HNG6"/>
<dbReference type="EMBL" id="ML978154">
    <property type="protein sequence ID" value="KAF2036729.1"/>
    <property type="molecule type" value="Genomic_DNA"/>
</dbReference>
<sequence>MLTSRAFRRSFVTTARLLQKPNNKPLAPPHNEPPPPPPRNDPEPPEEPNSATEELNKAKKDLKEKVLGTFKPSSPEFLFAFANPKLPWEKRRKSGLLFAAATLLALLIPDPFGTGDKTPEVEKRDTMVEMIQTAFVEKDRLEAQKGSIKH</sequence>
<evidence type="ECO:0000313" key="3">
    <source>
        <dbReference type="Proteomes" id="UP000799777"/>
    </source>
</evidence>
<reference evidence="2" key="1">
    <citation type="journal article" date="2020" name="Stud. Mycol.">
        <title>101 Dothideomycetes genomes: a test case for predicting lifestyles and emergence of pathogens.</title>
        <authorList>
            <person name="Haridas S."/>
            <person name="Albert R."/>
            <person name="Binder M."/>
            <person name="Bloem J."/>
            <person name="Labutti K."/>
            <person name="Salamov A."/>
            <person name="Andreopoulos B."/>
            <person name="Baker S."/>
            <person name="Barry K."/>
            <person name="Bills G."/>
            <person name="Bluhm B."/>
            <person name="Cannon C."/>
            <person name="Castanera R."/>
            <person name="Culley D."/>
            <person name="Daum C."/>
            <person name="Ezra D."/>
            <person name="Gonzalez J."/>
            <person name="Henrissat B."/>
            <person name="Kuo A."/>
            <person name="Liang C."/>
            <person name="Lipzen A."/>
            <person name="Lutzoni F."/>
            <person name="Magnuson J."/>
            <person name="Mondo S."/>
            <person name="Nolan M."/>
            <person name="Ohm R."/>
            <person name="Pangilinan J."/>
            <person name="Park H.-J."/>
            <person name="Ramirez L."/>
            <person name="Alfaro M."/>
            <person name="Sun H."/>
            <person name="Tritt A."/>
            <person name="Yoshinaga Y."/>
            <person name="Zwiers L.-H."/>
            <person name="Turgeon B."/>
            <person name="Goodwin S."/>
            <person name="Spatafora J."/>
            <person name="Crous P."/>
            <person name="Grigoriev I."/>
        </authorList>
    </citation>
    <scope>NUCLEOTIDE SEQUENCE</scope>
    <source>
        <strain evidence="2">CBS 110217</strain>
    </source>
</reference>
<evidence type="ECO:0000313" key="2">
    <source>
        <dbReference type="EMBL" id="KAF2036729.1"/>
    </source>
</evidence>
<comment type="caution">
    <text evidence="2">The sequence shown here is derived from an EMBL/GenBank/DDBJ whole genome shotgun (WGS) entry which is preliminary data.</text>
</comment>
<evidence type="ECO:0000256" key="1">
    <source>
        <dbReference type="SAM" id="MobiDB-lite"/>
    </source>
</evidence>